<reference evidence="3" key="1">
    <citation type="submission" date="2013-08" db="EMBL/GenBank/DDBJ databases">
        <authorList>
            <person name="Mendez C."/>
            <person name="Richter M."/>
            <person name="Ferrer M."/>
            <person name="Sanchez J."/>
        </authorList>
    </citation>
    <scope>NUCLEOTIDE SEQUENCE</scope>
</reference>
<dbReference type="EMBL" id="AUZZ01009795">
    <property type="protein sequence ID" value="EQD32523.1"/>
    <property type="molecule type" value="Genomic_DNA"/>
</dbReference>
<evidence type="ECO:0000256" key="1">
    <source>
        <dbReference type="ARBA" id="ARBA00022980"/>
    </source>
</evidence>
<dbReference type="GO" id="GO:0006412">
    <property type="term" value="P:translation"/>
    <property type="evidence" value="ECO:0007669"/>
    <property type="project" value="InterPro"/>
</dbReference>
<evidence type="ECO:0000313" key="3">
    <source>
        <dbReference type="EMBL" id="EQD32523.1"/>
    </source>
</evidence>
<gene>
    <name evidence="3" type="ORF">B2A_13520</name>
</gene>
<accession>T0YHI3</accession>
<proteinExistence type="predicted"/>
<dbReference type="SMART" id="SM01397">
    <property type="entry name" value="Ribosomal_S3Ae"/>
    <property type="match status" value="1"/>
</dbReference>
<organism evidence="3">
    <name type="scientific">mine drainage metagenome</name>
    <dbReference type="NCBI Taxonomy" id="410659"/>
    <lineage>
        <taxon>unclassified sequences</taxon>
        <taxon>metagenomes</taxon>
        <taxon>ecological metagenomes</taxon>
    </lineage>
</organism>
<sequence>MATTKGSDKWKLKKWFSAYAPKPFNDVLIAELPANDEKTLLGRNIHIGLDRLTNNPQNSFANVIFKITEANGDRAQLQLVRIELLFSYVRSLARRYRSLADSMLKVTTKDNRLLVMKPLIVTAGRETHARIVGIRKEMNQYLEQYAKENDTDTIVSEVVSGKLQSDMYAKLKHITQLNRVEMKKLELKQ</sequence>
<dbReference type="Pfam" id="PF01015">
    <property type="entry name" value="Ribosomal_S3Ae"/>
    <property type="match status" value="1"/>
</dbReference>
<dbReference type="GO" id="GO:1990904">
    <property type="term" value="C:ribonucleoprotein complex"/>
    <property type="evidence" value="ECO:0007669"/>
    <property type="project" value="UniProtKB-KW"/>
</dbReference>
<dbReference type="AlphaFoldDB" id="T0YHI3"/>
<comment type="caution">
    <text evidence="3">The sequence shown here is derived from an EMBL/GenBank/DDBJ whole genome shotgun (WGS) entry which is preliminary data.</text>
</comment>
<dbReference type="InterPro" id="IPR001593">
    <property type="entry name" value="Ribosomal_eS1"/>
</dbReference>
<evidence type="ECO:0000256" key="2">
    <source>
        <dbReference type="ARBA" id="ARBA00023274"/>
    </source>
</evidence>
<keyword evidence="2" id="KW-0687">Ribonucleoprotein</keyword>
<keyword evidence="1 3" id="KW-0689">Ribosomal protein</keyword>
<dbReference type="GO" id="GO:0005840">
    <property type="term" value="C:ribosome"/>
    <property type="evidence" value="ECO:0007669"/>
    <property type="project" value="UniProtKB-KW"/>
</dbReference>
<protein>
    <submittedName>
        <fullName evidence="3">Ribosomal protein S3Ae</fullName>
    </submittedName>
</protein>
<name>T0YHI3_9ZZZZ</name>
<reference evidence="3" key="2">
    <citation type="journal article" date="2014" name="ISME J.">
        <title>Microbial stratification in low pH oxic and suboxic macroscopic growths along an acid mine drainage.</title>
        <authorList>
            <person name="Mendez-Garcia C."/>
            <person name="Mesa V."/>
            <person name="Sprenger R.R."/>
            <person name="Richter M."/>
            <person name="Diez M.S."/>
            <person name="Solano J."/>
            <person name="Bargiela R."/>
            <person name="Golyshina O.V."/>
            <person name="Manteca A."/>
            <person name="Ramos J.L."/>
            <person name="Gallego J.R."/>
            <person name="Llorente I."/>
            <person name="Martins Dos Santos V.A."/>
            <person name="Jensen O.N."/>
            <person name="Pelaez A.I."/>
            <person name="Sanchez J."/>
            <person name="Ferrer M."/>
        </authorList>
    </citation>
    <scope>NUCLEOTIDE SEQUENCE</scope>
</reference>
<dbReference type="GO" id="GO:0003735">
    <property type="term" value="F:structural constituent of ribosome"/>
    <property type="evidence" value="ECO:0007669"/>
    <property type="project" value="InterPro"/>
</dbReference>